<organism evidence="1 2">
    <name type="scientific">Solibacillus faecavium</name>
    <dbReference type="NCBI Taxonomy" id="2762221"/>
    <lineage>
        <taxon>Bacteria</taxon>
        <taxon>Bacillati</taxon>
        <taxon>Bacillota</taxon>
        <taxon>Bacilli</taxon>
        <taxon>Bacillales</taxon>
        <taxon>Caryophanaceae</taxon>
        <taxon>Solibacillus</taxon>
    </lineage>
</organism>
<proteinExistence type="predicted"/>
<reference evidence="1 2" key="1">
    <citation type="submission" date="2020-08" db="EMBL/GenBank/DDBJ databases">
        <title>A Genomic Blueprint of the Chicken Gut Microbiome.</title>
        <authorList>
            <person name="Gilroy R."/>
            <person name="Ravi A."/>
            <person name="Getino M."/>
            <person name="Pursley I."/>
            <person name="Horton D.L."/>
            <person name="Alikhan N.-F."/>
            <person name="Baker D."/>
            <person name="Gharbi K."/>
            <person name="Hall N."/>
            <person name="Watson M."/>
            <person name="Adriaenssens E.M."/>
            <person name="Foster-Nyarko E."/>
            <person name="Jarju S."/>
            <person name="Secka A."/>
            <person name="Antonio M."/>
            <person name="Oren A."/>
            <person name="Chaudhuri R."/>
            <person name="La Ragione R.M."/>
            <person name="Hildebrand F."/>
            <person name="Pallen M.J."/>
        </authorList>
    </citation>
    <scope>NUCLEOTIDE SEQUENCE [LARGE SCALE GENOMIC DNA]</scope>
    <source>
        <strain evidence="1 2">A46</strain>
    </source>
</reference>
<dbReference type="SUPFAM" id="SSF81301">
    <property type="entry name" value="Nucleotidyltransferase"/>
    <property type="match status" value="1"/>
</dbReference>
<dbReference type="Pfam" id="PF04229">
    <property type="entry name" value="GrpB"/>
    <property type="match status" value="1"/>
</dbReference>
<name>A0ABR8XW92_9BACL</name>
<gene>
    <name evidence="1" type="ORF">H9635_05600</name>
</gene>
<dbReference type="InterPro" id="IPR007344">
    <property type="entry name" value="GrpB/CoaE"/>
</dbReference>
<dbReference type="EMBL" id="JACSPZ010000002">
    <property type="protein sequence ID" value="MBD8036210.1"/>
    <property type="molecule type" value="Genomic_DNA"/>
</dbReference>
<dbReference type="InterPro" id="IPR043519">
    <property type="entry name" value="NT_sf"/>
</dbReference>
<dbReference type="Gene3D" id="3.30.460.10">
    <property type="entry name" value="Beta Polymerase, domain 2"/>
    <property type="match status" value="1"/>
</dbReference>
<keyword evidence="2" id="KW-1185">Reference proteome</keyword>
<comment type="caution">
    <text evidence="1">The sequence shown here is derived from an EMBL/GenBank/DDBJ whole genome shotgun (WGS) entry which is preliminary data.</text>
</comment>
<dbReference type="Proteomes" id="UP000619101">
    <property type="component" value="Unassembled WGS sequence"/>
</dbReference>
<dbReference type="PANTHER" id="PTHR34822:SF1">
    <property type="entry name" value="GRPB FAMILY PROTEIN"/>
    <property type="match status" value="1"/>
</dbReference>
<protein>
    <submittedName>
        <fullName evidence="1">GrpB family protein</fullName>
    </submittedName>
</protein>
<dbReference type="PANTHER" id="PTHR34822">
    <property type="entry name" value="GRPB DOMAIN PROTEIN (AFU_ORTHOLOGUE AFUA_1G01530)"/>
    <property type="match status" value="1"/>
</dbReference>
<accession>A0ABR8XW92</accession>
<sequence length="177" mass="20894">MKLGLKNNEVVIVPYDPDWKAEFEKAKTEIIQNTNLKPNQIEHIGSTSIEGIRAKPIIDILIGVDSLTALDKTFFKNIQNAGYYRLKVERPNEIVCAKFTDETFEIKTHFIHIVELEKEKWNQMLFFRDYLNTHQDVKEQYENLKESFFSTELKGIQSYTDYKEQFVQSVFEKMKSK</sequence>
<evidence type="ECO:0000313" key="2">
    <source>
        <dbReference type="Proteomes" id="UP000619101"/>
    </source>
</evidence>
<dbReference type="RefSeq" id="WP_191699163.1">
    <property type="nucleotide sequence ID" value="NZ_JACSPZ010000002.1"/>
</dbReference>
<evidence type="ECO:0000313" key="1">
    <source>
        <dbReference type="EMBL" id="MBD8036210.1"/>
    </source>
</evidence>